<comment type="caution">
    <text evidence="1">The sequence shown here is derived from an EMBL/GenBank/DDBJ whole genome shotgun (WGS) entry which is preliminary data.</text>
</comment>
<accession>A0A645INI2</accession>
<reference evidence="1" key="1">
    <citation type="submission" date="2019-08" db="EMBL/GenBank/DDBJ databases">
        <authorList>
            <person name="Kucharzyk K."/>
            <person name="Murdoch R.W."/>
            <person name="Higgins S."/>
            <person name="Loffler F."/>
        </authorList>
    </citation>
    <scope>NUCLEOTIDE SEQUENCE</scope>
</reference>
<evidence type="ECO:0008006" key="2">
    <source>
        <dbReference type="Google" id="ProtNLM"/>
    </source>
</evidence>
<organism evidence="1">
    <name type="scientific">bioreactor metagenome</name>
    <dbReference type="NCBI Taxonomy" id="1076179"/>
    <lineage>
        <taxon>unclassified sequences</taxon>
        <taxon>metagenomes</taxon>
        <taxon>ecological metagenomes</taxon>
    </lineage>
</organism>
<name>A0A645INI2_9ZZZZ</name>
<evidence type="ECO:0000313" key="1">
    <source>
        <dbReference type="EMBL" id="MPN51959.1"/>
    </source>
</evidence>
<dbReference type="EMBL" id="VSSQ01117591">
    <property type="protein sequence ID" value="MPN51959.1"/>
    <property type="molecule type" value="Genomic_DNA"/>
</dbReference>
<gene>
    <name evidence="1" type="ORF">SDC9_199610</name>
</gene>
<dbReference type="AlphaFoldDB" id="A0A645INI2"/>
<protein>
    <recommendedName>
        <fullName evidence="2">TonB-dependent receptor SusC</fullName>
    </recommendedName>
</protein>
<sequence>MDIVNNSYKLYEIQNGVLTRLTTPEQLNAANANTTLPLTYLKQGYVAEVGVEDGSYLRLNTLTLGYSFADQLISNIKMSNFRLYGTIYNVFTLTGYSGLDPEVNADPDRARYPTPGLDWGTYPRSRQFVIGLNATF</sequence>
<proteinExistence type="predicted"/>